<evidence type="ECO:0000256" key="3">
    <source>
        <dbReference type="ARBA" id="ARBA00023163"/>
    </source>
</evidence>
<sequence>MLTFNQLKEAALRQFALNGYEGTSLSSLANEVGIKKQSIYTYFKSKEELFVYSFNESLSSELHFIEGFFDGTNRTLPLEKLLYKFLIEYLDRYDRNFNTSFFIRTSFFPPQHLRELIVRDSYQLTNNLECLLETLFKEREGLVHSQFSADTATAAYLTILDGLFVEMLYGGRAERLEKRIASTWNVFWHGINGSKRA</sequence>
<geneLocation type="plasmid" evidence="7">
    <name>pfdu301c</name>
</geneLocation>
<accession>A0A6M6E9I1</accession>
<proteinExistence type="predicted"/>
<dbReference type="PROSITE" id="PS50977">
    <property type="entry name" value="HTH_TETR_2"/>
    <property type="match status" value="1"/>
</dbReference>
<dbReference type="SUPFAM" id="SSF46689">
    <property type="entry name" value="Homeodomain-like"/>
    <property type="match status" value="1"/>
</dbReference>
<dbReference type="AlphaFoldDB" id="A0A6M6E9I1"/>
<dbReference type="EMBL" id="CP045275">
    <property type="protein sequence ID" value="QJX81197.1"/>
    <property type="molecule type" value="Genomic_DNA"/>
</dbReference>
<feature type="DNA-binding region" description="H-T-H motif" evidence="4">
    <location>
        <begin position="24"/>
        <end position="43"/>
    </location>
</feature>
<dbReference type="GO" id="GO:0003700">
    <property type="term" value="F:DNA-binding transcription factor activity"/>
    <property type="evidence" value="ECO:0007669"/>
    <property type="project" value="TreeGrafter"/>
</dbReference>
<keyword evidence="2 4" id="KW-0238">DNA-binding</keyword>
<dbReference type="Gene3D" id="1.10.10.60">
    <property type="entry name" value="Homeodomain-like"/>
    <property type="match status" value="1"/>
</dbReference>
<dbReference type="PANTHER" id="PTHR30055">
    <property type="entry name" value="HTH-TYPE TRANSCRIPTIONAL REGULATOR RUTR"/>
    <property type="match status" value="1"/>
</dbReference>
<dbReference type="PRINTS" id="PR00455">
    <property type="entry name" value="HTHTETR"/>
</dbReference>
<evidence type="ECO:0000313" key="6">
    <source>
        <dbReference type="EMBL" id="QJX81197.1"/>
    </source>
</evidence>
<gene>
    <name evidence="6" type="ORF">FDZ14_34375</name>
</gene>
<reference evidence="6 7" key="1">
    <citation type="submission" date="2019-10" db="EMBL/GenBank/DDBJ databases">
        <title>Complete genome sequences for adaption low water activity.</title>
        <authorList>
            <person name="Zhao L."/>
            <person name="Zhong J."/>
        </authorList>
    </citation>
    <scope>NUCLEOTIDE SEQUENCE [LARGE SCALE GENOMIC DNA]</scope>
    <source>
        <strain evidence="6 7">FDU301</strain>
        <plasmid evidence="7">pfdu301c</plasmid>
    </source>
</reference>
<feature type="domain" description="HTH tetR-type" evidence="5">
    <location>
        <begin position="1"/>
        <end position="61"/>
    </location>
</feature>
<evidence type="ECO:0000256" key="4">
    <source>
        <dbReference type="PROSITE-ProRule" id="PRU00335"/>
    </source>
</evidence>
<evidence type="ECO:0000313" key="7">
    <source>
        <dbReference type="Proteomes" id="UP000501076"/>
    </source>
</evidence>
<dbReference type="InterPro" id="IPR050109">
    <property type="entry name" value="HTH-type_TetR-like_transc_reg"/>
</dbReference>
<keyword evidence="1" id="KW-0805">Transcription regulation</keyword>
<dbReference type="PANTHER" id="PTHR30055:SF238">
    <property type="entry name" value="MYCOFACTOCIN BIOSYNTHESIS TRANSCRIPTIONAL REGULATOR MFTR-RELATED"/>
    <property type="match status" value="1"/>
</dbReference>
<evidence type="ECO:0000259" key="5">
    <source>
        <dbReference type="PROSITE" id="PS50977"/>
    </source>
</evidence>
<keyword evidence="6" id="KW-0614">Plasmid</keyword>
<organism evidence="6 7">
    <name type="scientific">Priestia megaterium</name>
    <name type="common">Bacillus megaterium</name>
    <dbReference type="NCBI Taxonomy" id="1404"/>
    <lineage>
        <taxon>Bacteria</taxon>
        <taxon>Bacillati</taxon>
        <taxon>Bacillota</taxon>
        <taxon>Bacilli</taxon>
        <taxon>Bacillales</taxon>
        <taxon>Bacillaceae</taxon>
        <taxon>Priestia</taxon>
    </lineage>
</organism>
<evidence type="ECO:0000256" key="2">
    <source>
        <dbReference type="ARBA" id="ARBA00023125"/>
    </source>
</evidence>
<evidence type="ECO:0000256" key="1">
    <source>
        <dbReference type="ARBA" id="ARBA00023015"/>
    </source>
</evidence>
<protein>
    <submittedName>
        <fullName evidence="6">TetR family transcriptional regulator</fullName>
    </submittedName>
</protein>
<dbReference type="GO" id="GO:0000976">
    <property type="term" value="F:transcription cis-regulatory region binding"/>
    <property type="evidence" value="ECO:0007669"/>
    <property type="project" value="TreeGrafter"/>
</dbReference>
<dbReference type="Pfam" id="PF00440">
    <property type="entry name" value="TetR_N"/>
    <property type="match status" value="1"/>
</dbReference>
<name>A0A6M6E9I1_PRIMG</name>
<dbReference type="Gene3D" id="1.10.357.10">
    <property type="entry name" value="Tetracycline Repressor, domain 2"/>
    <property type="match status" value="1"/>
</dbReference>
<keyword evidence="3" id="KW-0804">Transcription</keyword>
<dbReference type="InterPro" id="IPR009057">
    <property type="entry name" value="Homeodomain-like_sf"/>
</dbReference>
<dbReference type="InterPro" id="IPR001647">
    <property type="entry name" value="HTH_TetR"/>
</dbReference>
<dbReference type="Proteomes" id="UP000501076">
    <property type="component" value="Plasmid pFDU301C"/>
</dbReference>